<comment type="caution">
    <text evidence="2">The sequence shown here is derived from an EMBL/GenBank/DDBJ whole genome shotgun (WGS) entry which is preliminary data.</text>
</comment>
<dbReference type="SUPFAM" id="SSF69118">
    <property type="entry name" value="AhpD-like"/>
    <property type="match status" value="1"/>
</dbReference>
<dbReference type="EMBL" id="BAAAEW010000047">
    <property type="protein sequence ID" value="GAA0767991.1"/>
    <property type="molecule type" value="Genomic_DNA"/>
</dbReference>
<organism evidence="2 3">
    <name type="scientific">Ideonella azotifigens</name>
    <dbReference type="NCBI Taxonomy" id="513160"/>
    <lineage>
        <taxon>Bacteria</taxon>
        <taxon>Pseudomonadati</taxon>
        <taxon>Pseudomonadota</taxon>
        <taxon>Betaproteobacteria</taxon>
        <taxon>Burkholderiales</taxon>
        <taxon>Sphaerotilaceae</taxon>
        <taxon>Ideonella</taxon>
    </lineage>
</organism>
<dbReference type="InterPro" id="IPR029032">
    <property type="entry name" value="AhpD-like"/>
</dbReference>
<evidence type="ECO:0000313" key="2">
    <source>
        <dbReference type="EMBL" id="GAA0767991.1"/>
    </source>
</evidence>
<dbReference type="PANTHER" id="PTHR33570:SF10">
    <property type="entry name" value="GAMMA-CARBOXYMUCONOLACTONE DECARBOXYLASE"/>
    <property type="match status" value="1"/>
</dbReference>
<evidence type="ECO:0000313" key="3">
    <source>
        <dbReference type="Proteomes" id="UP001500279"/>
    </source>
</evidence>
<dbReference type="PANTHER" id="PTHR33570">
    <property type="entry name" value="4-CARBOXYMUCONOLACTONE DECARBOXYLASE FAMILY PROTEIN"/>
    <property type="match status" value="1"/>
</dbReference>
<name>A0ABP3VWH6_9BURK</name>
<keyword evidence="3" id="KW-1185">Reference proteome</keyword>
<protein>
    <submittedName>
        <fullName evidence="2">Carboxymuconolactone decarboxylase family protein</fullName>
    </submittedName>
</protein>
<proteinExistence type="predicted"/>
<dbReference type="Gene3D" id="1.20.1290.10">
    <property type="entry name" value="AhpD-like"/>
    <property type="match status" value="1"/>
</dbReference>
<gene>
    <name evidence="2" type="ORF">GCM10009107_57430</name>
</gene>
<accession>A0ABP3VWH6</accession>
<feature type="domain" description="Carboxymuconolactone decarboxylase-like" evidence="1">
    <location>
        <begin position="44"/>
        <end position="128"/>
    </location>
</feature>
<dbReference type="Pfam" id="PF02627">
    <property type="entry name" value="CMD"/>
    <property type="match status" value="1"/>
</dbReference>
<dbReference type="InterPro" id="IPR003779">
    <property type="entry name" value="CMD-like"/>
</dbReference>
<evidence type="ECO:0000259" key="1">
    <source>
        <dbReference type="Pfam" id="PF02627"/>
    </source>
</evidence>
<sequence length="134" mass="14231">MNSHRDKEQFMSSDTTRDAGLKILKTIEATDTPSIIASLRDVAPDLADLAISFAYGQVYARPGLTLLQRQMATVAMLAAVGGLEPQLKFHLRGALNVGASAAQLVEVMTHLVVYAGFPAALNGVAALRDILQPA</sequence>
<dbReference type="Proteomes" id="UP001500279">
    <property type="component" value="Unassembled WGS sequence"/>
</dbReference>
<dbReference type="InterPro" id="IPR052512">
    <property type="entry name" value="4CMD/NDH-1_regulator"/>
</dbReference>
<reference evidence="3" key="1">
    <citation type="journal article" date="2019" name="Int. J. Syst. Evol. Microbiol.">
        <title>The Global Catalogue of Microorganisms (GCM) 10K type strain sequencing project: providing services to taxonomists for standard genome sequencing and annotation.</title>
        <authorList>
            <consortium name="The Broad Institute Genomics Platform"/>
            <consortium name="The Broad Institute Genome Sequencing Center for Infectious Disease"/>
            <person name="Wu L."/>
            <person name="Ma J."/>
        </authorList>
    </citation>
    <scope>NUCLEOTIDE SEQUENCE [LARGE SCALE GENOMIC DNA]</scope>
    <source>
        <strain evidence="3">JCM 15503</strain>
    </source>
</reference>